<keyword evidence="2" id="KW-1185">Reference proteome</keyword>
<accession>A0A848HD26</accession>
<organism evidence="1 2">
    <name type="scientific">Ramlibacter agri</name>
    <dbReference type="NCBI Taxonomy" id="2728837"/>
    <lineage>
        <taxon>Bacteria</taxon>
        <taxon>Pseudomonadati</taxon>
        <taxon>Pseudomonadota</taxon>
        <taxon>Betaproteobacteria</taxon>
        <taxon>Burkholderiales</taxon>
        <taxon>Comamonadaceae</taxon>
        <taxon>Ramlibacter</taxon>
    </lineage>
</organism>
<dbReference type="EMBL" id="JABBFX010000003">
    <property type="protein sequence ID" value="NML47379.1"/>
    <property type="molecule type" value="Genomic_DNA"/>
</dbReference>
<reference evidence="1 2" key="1">
    <citation type="submission" date="2020-04" db="EMBL/GenBank/DDBJ databases">
        <title>Ramlibacter sp. G-1-2-2 isolated from soil.</title>
        <authorList>
            <person name="Dahal R.H."/>
        </authorList>
    </citation>
    <scope>NUCLEOTIDE SEQUENCE [LARGE SCALE GENOMIC DNA]</scope>
    <source>
        <strain evidence="1 2">G-1-2-2</strain>
    </source>
</reference>
<dbReference type="Proteomes" id="UP000541185">
    <property type="component" value="Unassembled WGS sequence"/>
</dbReference>
<protein>
    <submittedName>
        <fullName evidence="1">Uncharacterized protein</fullName>
    </submittedName>
</protein>
<evidence type="ECO:0000313" key="2">
    <source>
        <dbReference type="Proteomes" id="UP000541185"/>
    </source>
</evidence>
<name>A0A848HD26_9BURK</name>
<sequence>MNLRSRFWKKQPPPAVPAYRLDDVPEDRDPVDERDLVAHTNQVADELEQLKSACHAKGRADLAARLEWEINGYAANVPTPTYRCIEAQLRGDICGGRHHRPLPRPFAHDDSAISTRLGLRQIRQIPGLADALREGKTFFTRPHEGIDYSMALEFCRAFPGTNYLVVSTHTRVPVANVHKMVDEVAKYCRAMAAAAGNKPAWW</sequence>
<dbReference type="RefSeq" id="WP_169421660.1">
    <property type="nucleotide sequence ID" value="NZ_JABBFX010000003.1"/>
</dbReference>
<gene>
    <name evidence="1" type="ORF">HHL11_26760</name>
</gene>
<evidence type="ECO:0000313" key="1">
    <source>
        <dbReference type="EMBL" id="NML47379.1"/>
    </source>
</evidence>
<comment type="caution">
    <text evidence="1">The sequence shown here is derived from an EMBL/GenBank/DDBJ whole genome shotgun (WGS) entry which is preliminary data.</text>
</comment>
<dbReference type="AlphaFoldDB" id="A0A848HD26"/>
<proteinExistence type="predicted"/>